<protein>
    <submittedName>
        <fullName evidence="1">Uncharacterized protein</fullName>
    </submittedName>
</protein>
<evidence type="ECO:0000313" key="1">
    <source>
        <dbReference type="EMBL" id="VEA44160.1"/>
    </source>
</evidence>
<name>A0A3S5DDX3_SALET</name>
<reference evidence="1 2" key="1">
    <citation type="submission" date="2018-12" db="EMBL/GenBank/DDBJ databases">
        <authorList>
            <consortium name="Pathogen Informatics"/>
        </authorList>
    </citation>
    <scope>NUCLEOTIDE SEQUENCE [LARGE SCALE GENOMIC DNA]</scope>
    <source>
        <strain evidence="1 2">NCTC8271</strain>
    </source>
</reference>
<evidence type="ECO:0000313" key="2">
    <source>
        <dbReference type="Proteomes" id="UP000273655"/>
    </source>
</evidence>
<sequence>MGDHIRVQRGDRVHNVVELAVTHVGVDLGFILRHRRVDAEGFHTPFQIGVQSLRRSGRPSRSAGSSI</sequence>
<dbReference type="EMBL" id="LR134148">
    <property type="protein sequence ID" value="VEA44160.1"/>
    <property type="molecule type" value="Genomic_DNA"/>
</dbReference>
<organism evidence="1 2">
    <name type="scientific">Salmonella enterica I</name>
    <dbReference type="NCBI Taxonomy" id="59201"/>
    <lineage>
        <taxon>Bacteria</taxon>
        <taxon>Pseudomonadati</taxon>
        <taxon>Pseudomonadota</taxon>
        <taxon>Gammaproteobacteria</taxon>
        <taxon>Enterobacterales</taxon>
        <taxon>Enterobacteriaceae</taxon>
        <taxon>Salmonella</taxon>
    </lineage>
</organism>
<dbReference type="Proteomes" id="UP000273655">
    <property type="component" value="Chromosome 1"/>
</dbReference>
<dbReference type="AlphaFoldDB" id="A0A3S5DDX3"/>
<gene>
    <name evidence="1" type="ORF">NCTC8271_05740</name>
</gene>
<accession>A0A3S5DDX3</accession>
<proteinExistence type="predicted"/>